<keyword evidence="2 3" id="KW-0472">Membrane</keyword>
<dbReference type="Gene3D" id="2.40.50.140">
    <property type="entry name" value="Nucleic acid-binding proteins"/>
    <property type="match status" value="1"/>
</dbReference>
<proteinExistence type="predicted"/>
<dbReference type="SUPFAM" id="SSF82093">
    <property type="entry name" value="Heme chaperone CcmE"/>
    <property type="match status" value="1"/>
</dbReference>
<dbReference type="GO" id="GO:0005886">
    <property type="term" value="C:plasma membrane"/>
    <property type="evidence" value="ECO:0007669"/>
    <property type="project" value="InterPro"/>
</dbReference>
<dbReference type="Pfam" id="PF03100">
    <property type="entry name" value="CcmE"/>
    <property type="match status" value="1"/>
</dbReference>
<evidence type="ECO:0000256" key="1">
    <source>
        <dbReference type="ARBA" id="ARBA00004370"/>
    </source>
</evidence>
<dbReference type="InterPro" id="IPR036127">
    <property type="entry name" value="CcmE-like_sf"/>
</dbReference>
<feature type="transmembrane region" description="Helical" evidence="3">
    <location>
        <begin position="9"/>
        <end position="27"/>
    </location>
</feature>
<dbReference type="EMBL" id="UOGH01000081">
    <property type="protein sequence ID" value="VAX28293.1"/>
    <property type="molecule type" value="Genomic_DNA"/>
</dbReference>
<keyword evidence="3" id="KW-0812">Transmembrane</keyword>
<keyword evidence="3" id="KW-1133">Transmembrane helix</keyword>
<evidence type="ECO:0000313" key="4">
    <source>
        <dbReference type="EMBL" id="VAX28293.1"/>
    </source>
</evidence>
<accession>A0A3B1CUL9</accession>
<organism evidence="4">
    <name type="scientific">hydrothermal vent metagenome</name>
    <dbReference type="NCBI Taxonomy" id="652676"/>
    <lineage>
        <taxon>unclassified sequences</taxon>
        <taxon>metagenomes</taxon>
        <taxon>ecological metagenomes</taxon>
    </lineage>
</organism>
<dbReference type="InterPro" id="IPR012340">
    <property type="entry name" value="NA-bd_OB-fold"/>
</dbReference>
<gene>
    <name evidence="4" type="ORF">MNBD_NITROSPIRAE02-933</name>
</gene>
<protein>
    <submittedName>
        <fullName evidence="4">Cytochrome c-type biogenesis protein CcmE, heme chaperone</fullName>
    </submittedName>
</protein>
<sequence>MKKSVKKTVIAVMLIVAGVGFLIYKGVSETGVYYLTVNEVIAADPESFNDRGIRVSGKVVEGTTNYNQRDLLLTFTVRDIDDDTKTMKVMYTGVVPDAFKPDVEVILEGSYDRESNTFTATTLLAKCPSKYKTEETGEKE</sequence>
<dbReference type="GO" id="GO:0017003">
    <property type="term" value="P:protein-heme linkage"/>
    <property type="evidence" value="ECO:0007669"/>
    <property type="project" value="InterPro"/>
</dbReference>
<reference evidence="4" key="1">
    <citation type="submission" date="2018-06" db="EMBL/GenBank/DDBJ databases">
        <authorList>
            <person name="Zhirakovskaya E."/>
        </authorList>
    </citation>
    <scope>NUCLEOTIDE SEQUENCE</scope>
</reference>
<name>A0A3B1CUL9_9ZZZZ</name>
<comment type="subcellular location">
    <subcellularLocation>
        <location evidence="1">Membrane</location>
    </subcellularLocation>
</comment>
<dbReference type="GO" id="GO:0020037">
    <property type="term" value="F:heme binding"/>
    <property type="evidence" value="ECO:0007669"/>
    <property type="project" value="InterPro"/>
</dbReference>
<dbReference type="InterPro" id="IPR004329">
    <property type="entry name" value="CcmE"/>
</dbReference>
<dbReference type="GO" id="GO:0017004">
    <property type="term" value="P:cytochrome complex assembly"/>
    <property type="evidence" value="ECO:0007669"/>
    <property type="project" value="InterPro"/>
</dbReference>
<evidence type="ECO:0000256" key="3">
    <source>
        <dbReference type="SAM" id="Phobius"/>
    </source>
</evidence>
<dbReference type="AlphaFoldDB" id="A0A3B1CUL9"/>
<evidence type="ECO:0000256" key="2">
    <source>
        <dbReference type="ARBA" id="ARBA00023136"/>
    </source>
</evidence>